<accession>A0ABW4U1U8</accession>
<organism evidence="2 3">
    <name type="scientific">Sphingomonas arantia</name>
    <dbReference type="NCBI Taxonomy" id="1460676"/>
    <lineage>
        <taxon>Bacteria</taxon>
        <taxon>Pseudomonadati</taxon>
        <taxon>Pseudomonadota</taxon>
        <taxon>Alphaproteobacteria</taxon>
        <taxon>Sphingomonadales</taxon>
        <taxon>Sphingomonadaceae</taxon>
        <taxon>Sphingomonas</taxon>
    </lineage>
</organism>
<dbReference type="InterPro" id="IPR011250">
    <property type="entry name" value="OMP/PagP_B-barrel"/>
</dbReference>
<protein>
    <submittedName>
        <fullName evidence="2">Outer membrane protein</fullName>
    </submittedName>
</protein>
<name>A0ABW4U1U8_9SPHN</name>
<dbReference type="EMBL" id="JBHUGS010000003">
    <property type="protein sequence ID" value="MFD1951503.1"/>
    <property type="molecule type" value="Genomic_DNA"/>
</dbReference>
<feature type="chain" id="PRO_5045733241" evidence="1">
    <location>
        <begin position="24"/>
        <end position="233"/>
    </location>
</feature>
<evidence type="ECO:0000256" key="1">
    <source>
        <dbReference type="SAM" id="SignalP"/>
    </source>
</evidence>
<proteinExistence type="predicted"/>
<reference evidence="3" key="1">
    <citation type="journal article" date="2019" name="Int. J. Syst. Evol. Microbiol.">
        <title>The Global Catalogue of Microorganisms (GCM) 10K type strain sequencing project: providing services to taxonomists for standard genome sequencing and annotation.</title>
        <authorList>
            <consortium name="The Broad Institute Genomics Platform"/>
            <consortium name="The Broad Institute Genome Sequencing Center for Infectious Disease"/>
            <person name="Wu L."/>
            <person name="Ma J."/>
        </authorList>
    </citation>
    <scope>NUCLEOTIDE SEQUENCE [LARGE SCALE GENOMIC DNA]</scope>
    <source>
        <strain evidence="3">CGMCC 1.12702</strain>
    </source>
</reference>
<comment type="caution">
    <text evidence="2">The sequence shown here is derived from an EMBL/GenBank/DDBJ whole genome shotgun (WGS) entry which is preliminary data.</text>
</comment>
<keyword evidence="1" id="KW-0732">Signal</keyword>
<evidence type="ECO:0000313" key="3">
    <source>
        <dbReference type="Proteomes" id="UP001597400"/>
    </source>
</evidence>
<keyword evidence="3" id="KW-1185">Reference proteome</keyword>
<sequence>MMRVLTLLPVLVCLSVMSTPALARDPSLYGGLFIGDRLGKDQTFAGANAAGAARVIETPTKDGLLGGALLGAIVADAPWGRLRTEVELTNSKSNLKSLSLNGVRRELLNGRKSVSTTMLNAAYDTPKIWDRVRLTVGGGAGTAAIDYDVEYNVAATGPRIQIPTNATGKLALQAIGGLSVEVVRNFELTADVRYLHVNSHNVERFNLTAGTLDSVLKTKYNNASVTTGFRFLF</sequence>
<dbReference type="RefSeq" id="WP_380930231.1">
    <property type="nucleotide sequence ID" value="NZ_JBHUGS010000003.1"/>
</dbReference>
<feature type="signal peptide" evidence="1">
    <location>
        <begin position="1"/>
        <end position="23"/>
    </location>
</feature>
<evidence type="ECO:0000313" key="2">
    <source>
        <dbReference type="EMBL" id="MFD1951503.1"/>
    </source>
</evidence>
<gene>
    <name evidence="2" type="ORF">ACFSGX_12080</name>
</gene>
<dbReference type="SUPFAM" id="SSF56925">
    <property type="entry name" value="OMPA-like"/>
    <property type="match status" value="1"/>
</dbReference>
<dbReference type="Proteomes" id="UP001597400">
    <property type="component" value="Unassembled WGS sequence"/>
</dbReference>
<dbReference type="Gene3D" id="2.40.160.20">
    <property type="match status" value="1"/>
</dbReference>